<protein>
    <submittedName>
        <fullName evidence="1">Predicted protein</fullName>
    </submittedName>
</protein>
<dbReference type="STRING" id="486041.B0D2R7"/>
<reference evidence="1 2" key="1">
    <citation type="journal article" date="2008" name="Nature">
        <title>The genome of Laccaria bicolor provides insights into mycorrhizal symbiosis.</title>
        <authorList>
            <person name="Martin F."/>
            <person name="Aerts A."/>
            <person name="Ahren D."/>
            <person name="Brun A."/>
            <person name="Danchin E.G.J."/>
            <person name="Duchaussoy F."/>
            <person name="Gibon J."/>
            <person name="Kohler A."/>
            <person name="Lindquist E."/>
            <person name="Pereda V."/>
            <person name="Salamov A."/>
            <person name="Shapiro H.J."/>
            <person name="Wuyts J."/>
            <person name="Blaudez D."/>
            <person name="Buee M."/>
            <person name="Brokstein P."/>
            <person name="Canbaeck B."/>
            <person name="Cohen D."/>
            <person name="Courty P.E."/>
            <person name="Coutinho P.M."/>
            <person name="Delaruelle C."/>
            <person name="Detter J.C."/>
            <person name="Deveau A."/>
            <person name="DiFazio S."/>
            <person name="Duplessis S."/>
            <person name="Fraissinet-Tachet L."/>
            <person name="Lucic E."/>
            <person name="Frey-Klett P."/>
            <person name="Fourrey C."/>
            <person name="Feussner I."/>
            <person name="Gay G."/>
            <person name="Grimwood J."/>
            <person name="Hoegger P.J."/>
            <person name="Jain P."/>
            <person name="Kilaru S."/>
            <person name="Labbe J."/>
            <person name="Lin Y.C."/>
            <person name="Legue V."/>
            <person name="Le Tacon F."/>
            <person name="Marmeisse R."/>
            <person name="Melayah D."/>
            <person name="Montanini B."/>
            <person name="Muratet M."/>
            <person name="Nehls U."/>
            <person name="Niculita-Hirzel H."/>
            <person name="Oudot-Le Secq M.P."/>
            <person name="Peter M."/>
            <person name="Quesneville H."/>
            <person name="Rajashekar B."/>
            <person name="Reich M."/>
            <person name="Rouhier N."/>
            <person name="Schmutz J."/>
            <person name="Yin T."/>
            <person name="Chalot M."/>
            <person name="Henrissat B."/>
            <person name="Kuees U."/>
            <person name="Lucas S."/>
            <person name="Van de Peer Y."/>
            <person name="Podila G.K."/>
            <person name="Polle A."/>
            <person name="Pukkila P.J."/>
            <person name="Richardson P.M."/>
            <person name="Rouze P."/>
            <person name="Sanders I.R."/>
            <person name="Stajich J.E."/>
            <person name="Tunlid A."/>
            <person name="Tuskan G."/>
            <person name="Grigoriev I.V."/>
        </authorList>
    </citation>
    <scope>NUCLEOTIDE SEQUENCE [LARGE SCALE GENOMIC DNA]</scope>
    <source>
        <strain evidence="2">S238N-H82 / ATCC MYA-4686</strain>
    </source>
</reference>
<dbReference type="InParanoid" id="B0D2R7"/>
<dbReference type="Proteomes" id="UP000001194">
    <property type="component" value="Unassembled WGS sequence"/>
</dbReference>
<organism evidence="2">
    <name type="scientific">Laccaria bicolor (strain S238N-H82 / ATCC MYA-4686)</name>
    <name type="common">Bicoloured deceiver</name>
    <name type="synonym">Laccaria laccata var. bicolor</name>
    <dbReference type="NCBI Taxonomy" id="486041"/>
    <lineage>
        <taxon>Eukaryota</taxon>
        <taxon>Fungi</taxon>
        <taxon>Dikarya</taxon>
        <taxon>Basidiomycota</taxon>
        <taxon>Agaricomycotina</taxon>
        <taxon>Agaricomycetes</taxon>
        <taxon>Agaricomycetidae</taxon>
        <taxon>Agaricales</taxon>
        <taxon>Agaricineae</taxon>
        <taxon>Hydnangiaceae</taxon>
        <taxon>Laccaria</taxon>
    </lineage>
</organism>
<sequence>MPIAPVALGIYLEHMSLPTRSFAFILNMARRSRRRRDRSPSPQPAHSSFVAPILTGNHSDQNSCPLFSLIPPELRHEIFVLALTSYDDETRPFPPTAYYTRKGYRYHQRIHTALLATCLRIYSETRDLPISLNEHVFWFYRGPEGLNGDPRAYFLGLTPRQRDAVQRVHFFTQLYWLRHDFARVCALPKMRPKHLKITIRHSDWWWWEHNERLSMENPVWGKNLKMIQSLESFEIEMETMERDKDQDIAQEMLKWRFDLFGGRVLTTNGTEIKRGCWIGQSSFGGQYRYIADRNEWEIIQASPVAEYGPEPGLAYHVVTLRWQPEAQTT</sequence>
<dbReference type="KEGG" id="lbc:LACBIDRAFT_315611"/>
<dbReference type="PANTHER" id="PTHR42085">
    <property type="entry name" value="F-BOX DOMAIN-CONTAINING PROTEIN"/>
    <property type="match status" value="1"/>
</dbReference>
<dbReference type="PANTHER" id="PTHR42085:SF1">
    <property type="entry name" value="F-BOX DOMAIN-CONTAINING PROTEIN"/>
    <property type="match status" value="1"/>
</dbReference>
<dbReference type="AlphaFoldDB" id="B0D2R7"/>
<evidence type="ECO:0000313" key="1">
    <source>
        <dbReference type="EMBL" id="EDR11141.1"/>
    </source>
</evidence>
<evidence type="ECO:0000313" key="2">
    <source>
        <dbReference type="Proteomes" id="UP000001194"/>
    </source>
</evidence>
<gene>
    <name evidence="1" type="ORF">LACBIDRAFT_315611</name>
</gene>
<dbReference type="OrthoDB" id="288942at2759"/>
<name>B0D2R7_LACBS</name>
<accession>B0D2R7</accession>
<keyword evidence="2" id="KW-1185">Reference proteome</keyword>
<dbReference type="HOGENOM" id="CLU_055163_2_0_1"/>
<proteinExistence type="predicted"/>
<dbReference type="RefSeq" id="XP_001878442.1">
    <property type="nucleotide sequence ID" value="XM_001878407.1"/>
</dbReference>
<dbReference type="EMBL" id="DS547096">
    <property type="protein sequence ID" value="EDR11141.1"/>
    <property type="molecule type" value="Genomic_DNA"/>
</dbReference>
<dbReference type="GeneID" id="6074206"/>
<dbReference type="InterPro" id="IPR038883">
    <property type="entry name" value="AN11006-like"/>
</dbReference>